<dbReference type="InterPro" id="IPR011009">
    <property type="entry name" value="Kinase-like_dom_sf"/>
</dbReference>
<dbReference type="SUPFAM" id="SSF56112">
    <property type="entry name" value="Protein kinase-like (PK-like)"/>
    <property type="match status" value="1"/>
</dbReference>
<keyword evidence="5" id="KW-0963">Cytoplasm</keyword>
<evidence type="ECO:0000256" key="11">
    <source>
        <dbReference type="ARBA" id="ARBA00030268"/>
    </source>
</evidence>
<dbReference type="InterPro" id="IPR002305">
    <property type="entry name" value="aa-tRNA-synth_Ic"/>
</dbReference>
<sequence length="643" mass="71185">MPMSADSLDPPICDVFGWLMSSHAFQLNKHFYPTEPDFFIYDANGTQLFTPPECFDGPLGGQCMGIKGKPRDMWSLGCVLFVLAFGHCPFWAESNIELQLMIIQAELQLPEGGPGSHEFRQLVTSLLSRDPTARPSARALRQSPWLTLLLEPCRLRPSGLSQETYLALADVTLSDAAATSGTRLPAADRLLMVCPREDVSGRNSECPYAAEATAERSLASGLQTAAGAAALAVLWTLAPVMLACASLAGTRGRRMLDRPRIVRCAGAEEPAAEGSSGAEASKQQVVTPWEVEAGEDGVDYDKLIETFGCQPISAAQIERIERLTGKRAHRFLRRGLFFSHRDLDDLLDAYEKGEPFYIYTGRGPSSESLHLGHLVPFLFTKWLQEAFDVPLVIELTDDEKFLFKKDLGIDEARRLAWENAKDIIACGFDPAKTFIFRDTDYIGQLYPVALQIQKRVTLRTAQNTFGFTLSDNIGKCAFAAIQASPSFAISFPDFLKAGMRCFIPQAIDQDPYFRLCRRVADDLKWPKPALIHSKFLPALQGHQTKMSASVQSTALYMTDTPKKLRKKINKNAFSGGGKTLEEQQKYGANLDVDVSYQYLKIWLEDDEELAHIGTEYAAGRMLTGEVKRPGAFSALAVAQRRLV</sequence>
<evidence type="ECO:0000256" key="9">
    <source>
        <dbReference type="ARBA" id="ARBA00022917"/>
    </source>
</evidence>
<reference evidence="13" key="1">
    <citation type="submission" date="2021-02" db="EMBL/GenBank/DDBJ databases">
        <authorList>
            <person name="Dougan E. K."/>
            <person name="Rhodes N."/>
            <person name="Thang M."/>
            <person name="Chan C."/>
        </authorList>
    </citation>
    <scope>NUCLEOTIDE SEQUENCE</scope>
</reference>
<evidence type="ECO:0000313" key="14">
    <source>
        <dbReference type="Proteomes" id="UP000604046"/>
    </source>
</evidence>
<dbReference type="Pfam" id="PF00579">
    <property type="entry name" value="tRNA-synt_1b"/>
    <property type="match status" value="2"/>
</dbReference>
<keyword evidence="14" id="KW-1185">Reference proteome</keyword>
<dbReference type="PRINTS" id="PR01039">
    <property type="entry name" value="TRNASYNTHTRP"/>
</dbReference>
<evidence type="ECO:0000256" key="2">
    <source>
        <dbReference type="ARBA" id="ARBA00005594"/>
    </source>
</evidence>
<comment type="caution">
    <text evidence="13">The sequence shown here is derived from an EMBL/GenBank/DDBJ whole genome shotgun (WGS) entry which is preliminary data.</text>
</comment>
<dbReference type="PANTHER" id="PTHR10055">
    <property type="entry name" value="TRYPTOPHANYL-TRNA SYNTHETASE"/>
    <property type="match status" value="1"/>
</dbReference>
<evidence type="ECO:0000256" key="8">
    <source>
        <dbReference type="ARBA" id="ARBA00022840"/>
    </source>
</evidence>
<dbReference type="CDD" id="cd00806">
    <property type="entry name" value="TrpRS_core"/>
    <property type="match status" value="1"/>
</dbReference>
<dbReference type="Gene3D" id="1.10.510.10">
    <property type="entry name" value="Transferase(Phosphotransferase) domain 1"/>
    <property type="match status" value="1"/>
</dbReference>
<evidence type="ECO:0000256" key="10">
    <source>
        <dbReference type="ARBA" id="ARBA00023146"/>
    </source>
</evidence>
<dbReference type="PROSITE" id="PS50011">
    <property type="entry name" value="PROTEIN_KINASE_DOM"/>
    <property type="match status" value="1"/>
</dbReference>
<keyword evidence="9" id="KW-0648">Protein biosynthesis</keyword>
<evidence type="ECO:0000256" key="5">
    <source>
        <dbReference type="ARBA" id="ARBA00022490"/>
    </source>
</evidence>
<dbReference type="GO" id="GO:0005737">
    <property type="term" value="C:cytoplasm"/>
    <property type="evidence" value="ECO:0007669"/>
    <property type="project" value="UniProtKB-SubCell"/>
</dbReference>
<dbReference type="InterPro" id="IPR001412">
    <property type="entry name" value="aa-tRNA-synth_I_CS"/>
</dbReference>
<dbReference type="Proteomes" id="UP000604046">
    <property type="component" value="Unassembled WGS sequence"/>
</dbReference>
<evidence type="ECO:0000256" key="3">
    <source>
        <dbReference type="ARBA" id="ARBA00013161"/>
    </source>
</evidence>
<dbReference type="Gene3D" id="3.40.50.620">
    <property type="entry name" value="HUPs"/>
    <property type="match status" value="1"/>
</dbReference>
<dbReference type="AlphaFoldDB" id="A0A812U2E6"/>
<dbReference type="GO" id="GO:0005524">
    <property type="term" value="F:ATP binding"/>
    <property type="evidence" value="ECO:0007669"/>
    <property type="project" value="UniProtKB-KW"/>
</dbReference>
<dbReference type="SUPFAM" id="SSF52374">
    <property type="entry name" value="Nucleotidylyl transferase"/>
    <property type="match status" value="1"/>
</dbReference>
<proteinExistence type="inferred from homology"/>
<comment type="similarity">
    <text evidence="2">Belongs to the class-I aminoacyl-tRNA synthetase family.</text>
</comment>
<dbReference type="InterPro" id="IPR000719">
    <property type="entry name" value="Prot_kinase_dom"/>
</dbReference>
<keyword evidence="6" id="KW-0436">Ligase</keyword>
<dbReference type="InterPro" id="IPR014729">
    <property type="entry name" value="Rossmann-like_a/b/a_fold"/>
</dbReference>
<evidence type="ECO:0000256" key="4">
    <source>
        <dbReference type="ARBA" id="ARBA00013782"/>
    </source>
</evidence>
<protein>
    <recommendedName>
        <fullName evidence="4">Tryptophan--tRNA ligase, cytoplasmic</fullName>
        <ecNumber evidence="3">6.1.1.2</ecNumber>
    </recommendedName>
    <alternativeName>
        <fullName evidence="11">Tryptophanyl-tRNA synthetase</fullName>
    </alternativeName>
</protein>
<keyword evidence="7" id="KW-0547">Nucleotide-binding</keyword>
<accession>A0A812U2E6</accession>
<dbReference type="InterPro" id="IPR002306">
    <property type="entry name" value="Trp-tRNA-ligase"/>
</dbReference>
<keyword evidence="8" id="KW-0067">ATP-binding</keyword>
<organism evidence="13 14">
    <name type="scientific">Symbiodinium natans</name>
    <dbReference type="NCBI Taxonomy" id="878477"/>
    <lineage>
        <taxon>Eukaryota</taxon>
        <taxon>Sar</taxon>
        <taxon>Alveolata</taxon>
        <taxon>Dinophyceae</taxon>
        <taxon>Suessiales</taxon>
        <taxon>Symbiodiniaceae</taxon>
        <taxon>Symbiodinium</taxon>
    </lineage>
</organism>
<gene>
    <name evidence="13" type="primary">WARS1</name>
    <name evidence="13" type="ORF">SNAT2548_LOCUS30825</name>
</gene>
<comment type="subcellular location">
    <subcellularLocation>
        <location evidence="1">Cytoplasm</location>
    </subcellularLocation>
</comment>
<dbReference type="EMBL" id="CAJNDS010002626">
    <property type="protein sequence ID" value="CAE7549077.1"/>
    <property type="molecule type" value="Genomic_DNA"/>
</dbReference>
<dbReference type="GO" id="GO:0006436">
    <property type="term" value="P:tryptophanyl-tRNA aminoacylation"/>
    <property type="evidence" value="ECO:0007669"/>
    <property type="project" value="InterPro"/>
</dbReference>
<dbReference type="Gene3D" id="1.10.240.10">
    <property type="entry name" value="Tyrosyl-Transfer RNA Synthetase"/>
    <property type="match status" value="1"/>
</dbReference>
<dbReference type="PANTHER" id="PTHR10055:SF1">
    <property type="entry name" value="TRYPTOPHAN--TRNA LIGASE, CYTOPLASMIC"/>
    <property type="match status" value="1"/>
</dbReference>
<dbReference type="FunFam" id="3.40.50.620:FF:000033">
    <property type="entry name" value="tryptophan--tRNA ligase, cytoplasmic"/>
    <property type="match status" value="1"/>
</dbReference>
<keyword evidence="10" id="KW-0030">Aminoacyl-tRNA synthetase</keyword>
<evidence type="ECO:0000256" key="1">
    <source>
        <dbReference type="ARBA" id="ARBA00004496"/>
    </source>
</evidence>
<evidence type="ECO:0000313" key="13">
    <source>
        <dbReference type="EMBL" id="CAE7549077.1"/>
    </source>
</evidence>
<dbReference type="GO" id="GO:0004672">
    <property type="term" value="F:protein kinase activity"/>
    <property type="evidence" value="ECO:0007669"/>
    <property type="project" value="InterPro"/>
</dbReference>
<name>A0A812U2E6_9DINO</name>
<dbReference type="PROSITE" id="PS00178">
    <property type="entry name" value="AA_TRNA_LIGASE_I"/>
    <property type="match status" value="1"/>
</dbReference>
<dbReference type="NCBIfam" id="TIGR00233">
    <property type="entry name" value="trpS"/>
    <property type="match status" value="1"/>
</dbReference>
<evidence type="ECO:0000256" key="6">
    <source>
        <dbReference type="ARBA" id="ARBA00022598"/>
    </source>
</evidence>
<dbReference type="EC" id="6.1.1.2" evidence="3"/>
<dbReference type="OrthoDB" id="10261385at2759"/>
<evidence type="ECO:0000256" key="7">
    <source>
        <dbReference type="ARBA" id="ARBA00022741"/>
    </source>
</evidence>
<dbReference type="GO" id="GO:0004830">
    <property type="term" value="F:tryptophan-tRNA ligase activity"/>
    <property type="evidence" value="ECO:0007669"/>
    <property type="project" value="UniProtKB-EC"/>
</dbReference>
<feature type="domain" description="Protein kinase" evidence="12">
    <location>
        <begin position="1"/>
        <end position="146"/>
    </location>
</feature>
<dbReference type="Pfam" id="PF00069">
    <property type="entry name" value="Pkinase"/>
    <property type="match status" value="1"/>
</dbReference>
<evidence type="ECO:0000259" key="12">
    <source>
        <dbReference type="PROSITE" id="PS50011"/>
    </source>
</evidence>